<keyword evidence="2" id="KW-1185">Reference proteome</keyword>
<sequence>MIDSFHCLGILPLSSDVLNSSLIPSDEVEFFAGEFLSALATVIISKFTSFRLWLEYLGSVGGSLEGTFSKYFENIFPKI</sequence>
<gene>
    <name evidence="1" type="ORF">MENTE1834_LOCUS7067</name>
</gene>
<evidence type="ECO:0000313" key="1">
    <source>
        <dbReference type="EMBL" id="CAK5029959.1"/>
    </source>
</evidence>
<protein>
    <submittedName>
        <fullName evidence="1">Uncharacterized protein</fullName>
    </submittedName>
</protein>
<dbReference type="Proteomes" id="UP001497535">
    <property type="component" value="Unassembled WGS sequence"/>
</dbReference>
<organism evidence="1 2">
    <name type="scientific">Meloidogyne enterolobii</name>
    <name type="common">Root-knot nematode worm</name>
    <name type="synonym">Meloidogyne mayaguensis</name>
    <dbReference type="NCBI Taxonomy" id="390850"/>
    <lineage>
        <taxon>Eukaryota</taxon>
        <taxon>Metazoa</taxon>
        <taxon>Ecdysozoa</taxon>
        <taxon>Nematoda</taxon>
        <taxon>Chromadorea</taxon>
        <taxon>Rhabditida</taxon>
        <taxon>Tylenchina</taxon>
        <taxon>Tylenchomorpha</taxon>
        <taxon>Tylenchoidea</taxon>
        <taxon>Meloidogynidae</taxon>
        <taxon>Meloidogyninae</taxon>
        <taxon>Meloidogyne</taxon>
    </lineage>
</organism>
<name>A0ACB0Y3T3_MELEN</name>
<dbReference type="EMBL" id="CAVMJV010000005">
    <property type="protein sequence ID" value="CAK5029959.1"/>
    <property type="molecule type" value="Genomic_DNA"/>
</dbReference>
<proteinExistence type="predicted"/>
<reference evidence="1" key="1">
    <citation type="submission" date="2023-11" db="EMBL/GenBank/DDBJ databases">
        <authorList>
            <person name="Poullet M."/>
        </authorList>
    </citation>
    <scope>NUCLEOTIDE SEQUENCE</scope>
    <source>
        <strain evidence="1">E1834</strain>
    </source>
</reference>
<evidence type="ECO:0000313" key="2">
    <source>
        <dbReference type="Proteomes" id="UP001497535"/>
    </source>
</evidence>
<comment type="caution">
    <text evidence="1">The sequence shown here is derived from an EMBL/GenBank/DDBJ whole genome shotgun (WGS) entry which is preliminary data.</text>
</comment>
<accession>A0ACB0Y3T3</accession>